<feature type="compositionally biased region" description="Basic and acidic residues" evidence="1">
    <location>
        <begin position="531"/>
        <end position="549"/>
    </location>
</feature>
<feature type="compositionally biased region" description="Basic and acidic residues" evidence="1">
    <location>
        <begin position="250"/>
        <end position="264"/>
    </location>
</feature>
<feature type="compositionally biased region" description="Polar residues" evidence="1">
    <location>
        <begin position="865"/>
        <end position="883"/>
    </location>
</feature>
<dbReference type="InParanoid" id="A0A2K1QSB5"/>
<feature type="region of interest" description="Disordered" evidence="1">
    <location>
        <begin position="150"/>
        <end position="209"/>
    </location>
</feature>
<dbReference type="EMBL" id="NKHZ01000049">
    <property type="protein sequence ID" value="PNS17820.1"/>
    <property type="molecule type" value="Genomic_DNA"/>
</dbReference>
<comment type="caution">
    <text evidence="2">The sequence shown here is derived from an EMBL/GenBank/DDBJ whole genome shotgun (WGS) entry which is preliminary data.</text>
</comment>
<feature type="compositionally biased region" description="Basic and acidic residues" evidence="1">
    <location>
        <begin position="320"/>
        <end position="329"/>
    </location>
</feature>
<accession>A0A2K1QSB5</accession>
<feature type="region of interest" description="Disordered" evidence="1">
    <location>
        <begin position="304"/>
        <end position="329"/>
    </location>
</feature>
<feature type="region of interest" description="Disordered" evidence="1">
    <location>
        <begin position="977"/>
        <end position="1035"/>
    </location>
</feature>
<feature type="compositionally biased region" description="Basic and acidic residues" evidence="1">
    <location>
        <begin position="1116"/>
        <end position="1130"/>
    </location>
</feature>
<dbReference type="AlphaFoldDB" id="A0A2K1QSB5"/>
<feature type="compositionally biased region" description="Polar residues" evidence="1">
    <location>
        <begin position="578"/>
        <end position="590"/>
    </location>
</feature>
<dbReference type="STRING" id="2082308.A0A2K1QSB5"/>
<feature type="compositionally biased region" description="Basic residues" evidence="1">
    <location>
        <begin position="1022"/>
        <end position="1035"/>
    </location>
</feature>
<dbReference type="OrthoDB" id="5428259at2759"/>
<protein>
    <submittedName>
        <fullName evidence="2">WD repeat-containing protein slp1</fullName>
    </submittedName>
</protein>
<dbReference type="Proteomes" id="UP000243797">
    <property type="component" value="Unassembled WGS sequence"/>
</dbReference>
<keyword evidence="3" id="KW-1185">Reference proteome</keyword>
<gene>
    <name evidence="2" type="ORF">CAC42_3215</name>
</gene>
<evidence type="ECO:0000313" key="2">
    <source>
        <dbReference type="EMBL" id="PNS17820.1"/>
    </source>
</evidence>
<feature type="compositionally biased region" description="Acidic residues" evidence="1">
    <location>
        <begin position="788"/>
        <end position="828"/>
    </location>
</feature>
<evidence type="ECO:0000256" key="1">
    <source>
        <dbReference type="SAM" id="MobiDB-lite"/>
    </source>
</evidence>
<feature type="compositionally biased region" description="Polar residues" evidence="1">
    <location>
        <begin position="185"/>
        <end position="209"/>
    </location>
</feature>
<organism evidence="2 3">
    <name type="scientific">Sphaceloma murrayae</name>
    <dbReference type="NCBI Taxonomy" id="2082308"/>
    <lineage>
        <taxon>Eukaryota</taxon>
        <taxon>Fungi</taxon>
        <taxon>Dikarya</taxon>
        <taxon>Ascomycota</taxon>
        <taxon>Pezizomycotina</taxon>
        <taxon>Dothideomycetes</taxon>
        <taxon>Dothideomycetidae</taxon>
        <taxon>Myriangiales</taxon>
        <taxon>Elsinoaceae</taxon>
        <taxon>Sphaceloma</taxon>
    </lineage>
</organism>
<evidence type="ECO:0000313" key="3">
    <source>
        <dbReference type="Proteomes" id="UP000243797"/>
    </source>
</evidence>
<sequence length="1150" mass="128721">MAVPMPPPPLPLAGTASRKIKLRIQVHSEAVPPVTPTFGTLQRPKPRSFILVAQSSDTFRDVWLKAERKYSENYAEGRQSDWQIKKLTTGDDTEYDIDLRDLVGDHYGPDDDPSDTVVRIHVLPSSRGVSLPFNSHLRIPTNNRELLEVQGSDSRRRRVEQQRYGAALDELDPDQAVPSAEPIQDRQSTPPGLRLSGTNAKRSSPLYQQSEVDCHQHTNLHKQQPQPAYKDVYSQALPMPNHHQSHAGRARTDSHKPAHTDQQRVESTPESIDLAGFAEPALTRLAGANLQHAEAAGVELNIGEPVEPAHPQSPNVNYRQDSKGAKWTPEENRTLARALSQGLTPRQILDRRLITDRSLKSVQHKSRTMRDTNTSSQRDEVIEHQLQVWKQHCAQAQARGDPIPKRPSPQRIKATAKAPVVSSDPPPGSKQQERISIDTSSSSPARRPVVEIKRPSPLQMSQFAKEPDLAWQVGQDGKPEMLDESDGNASTTVIPASSARGKINTEQRQTTLAFPRVQKQAGAVTPRFKRRSTDTQKQEHREDSTKVDDASTNGSPYRTSSVPRQHFDHLAEAAGHSSHFQRLSQTRSPPSATPKRRGSHLRGSESSLEVSPAAPSAIYRYLSQTGTRPTARSAHSGRHMESNTSHLDASAEQLQKEIQAAGFRSSATSANKEMRYDHGNESDVEYEISHNSPDRLVSSQQSPSSRIRSMAKGFHRFGPFDPAYDSIPPSPDVAPMEISGDVKRANEEEALHRDERDQRAKEWIRRRKAPPADGAPLFDGRSRVIEIFSDEESDNESDTEEDDDDDDDDDNDEEVEDGHEHRDEDEELPMMPTHNLVGMIPSPLSNSSHEITNTQSTLGPLRPPFQSSGQLRHSQRSSSTQVMTQANRVAVPHLDHQQAAVVDNCESYSKLEDPRSPGRFQEDYTLAPIAEPSQSSSTEYYSVDEDPESESTVQEGCGFYTQNLVSSFTPTAPEPCIRLTGASDGPSRSSCKETRFSPADLTSPLMSGQLEGFDSFPAPPPSKKKRKRRSKQYSKLRKWRAWAEKAHEDCLREHAEKQAAQRREEFESRKRFAQALEHRERKYKRICGVKLSDHESDSTVDALLDSTSDESSDSEWMAKWEEERRKRTEQAVEASRIRQMGPRPAAREAE</sequence>
<proteinExistence type="predicted"/>
<name>A0A2K1QSB5_9PEZI</name>
<feature type="compositionally biased region" description="Basic and acidic residues" evidence="1">
    <location>
        <begin position="740"/>
        <end position="763"/>
    </location>
</feature>
<reference evidence="2 3" key="1">
    <citation type="submission" date="2017-06" db="EMBL/GenBank/DDBJ databases">
        <title>Draft genome sequence of a variant of Elsinoe murrayae.</title>
        <authorList>
            <person name="Cheng Q."/>
        </authorList>
    </citation>
    <scope>NUCLEOTIDE SEQUENCE [LARGE SCALE GENOMIC DNA]</scope>
    <source>
        <strain evidence="2 3">CQ-2017a</strain>
    </source>
</reference>
<feature type="region of interest" description="Disordered" evidence="1">
    <location>
        <begin position="925"/>
        <end position="953"/>
    </location>
</feature>
<feature type="compositionally biased region" description="Basic and acidic residues" evidence="1">
    <location>
        <begin position="672"/>
        <end position="681"/>
    </location>
</feature>
<feature type="compositionally biased region" description="Polar residues" evidence="1">
    <location>
        <begin position="843"/>
        <end position="858"/>
    </location>
</feature>
<feature type="region of interest" description="Disordered" evidence="1">
    <location>
        <begin position="393"/>
        <end position="883"/>
    </location>
</feature>
<feature type="compositionally biased region" description="Polar residues" evidence="1">
    <location>
        <begin position="550"/>
        <end position="563"/>
    </location>
</feature>
<feature type="region of interest" description="Disordered" evidence="1">
    <location>
        <begin position="238"/>
        <end position="270"/>
    </location>
</feature>
<feature type="compositionally biased region" description="Low complexity" evidence="1">
    <location>
        <begin position="698"/>
        <end position="708"/>
    </location>
</feature>
<feature type="region of interest" description="Disordered" evidence="1">
    <location>
        <begin position="1093"/>
        <end position="1150"/>
    </location>
</feature>